<evidence type="ECO:0000256" key="4">
    <source>
        <dbReference type="ARBA" id="ARBA00022989"/>
    </source>
</evidence>
<reference evidence="9" key="1">
    <citation type="journal article" date="2023" name="Mol. Biol. Evol.">
        <title>Third-Generation Sequencing Reveals the Adaptive Role of the Epigenome in Three Deep-Sea Polychaetes.</title>
        <authorList>
            <person name="Perez M."/>
            <person name="Aroh O."/>
            <person name="Sun Y."/>
            <person name="Lan Y."/>
            <person name="Juniper S.K."/>
            <person name="Young C.R."/>
            <person name="Angers B."/>
            <person name="Qian P.Y."/>
        </authorList>
    </citation>
    <scope>NUCLEOTIDE SEQUENCE</scope>
    <source>
        <strain evidence="9">R07B-5</strain>
    </source>
</reference>
<dbReference type="InterPro" id="IPR001594">
    <property type="entry name" value="Palmitoyltrfase_DHHC"/>
</dbReference>
<dbReference type="Proteomes" id="UP001209878">
    <property type="component" value="Unassembled WGS sequence"/>
</dbReference>
<dbReference type="Pfam" id="PF01529">
    <property type="entry name" value="DHHC"/>
    <property type="match status" value="1"/>
</dbReference>
<evidence type="ECO:0000256" key="1">
    <source>
        <dbReference type="ARBA" id="ARBA00004141"/>
    </source>
</evidence>
<dbReference type="PANTHER" id="PTHR22883:SF452">
    <property type="entry name" value="PALMITOYLTRANSFERASE"/>
    <property type="match status" value="1"/>
</dbReference>
<dbReference type="GO" id="GO:0016020">
    <property type="term" value="C:membrane"/>
    <property type="evidence" value="ECO:0007669"/>
    <property type="project" value="UniProtKB-SubCell"/>
</dbReference>
<comment type="catalytic activity">
    <reaction evidence="7">
        <text>L-cysteinyl-[protein] + hexadecanoyl-CoA = S-hexadecanoyl-L-cysteinyl-[protein] + CoA</text>
        <dbReference type="Rhea" id="RHEA:36683"/>
        <dbReference type="Rhea" id="RHEA-COMP:10131"/>
        <dbReference type="Rhea" id="RHEA-COMP:11032"/>
        <dbReference type="ChEBI" id="CHEBI:29950"/>
        <dbReference type="ChEBI" id="CHEBI:57287"/>
        <dbReference type="ChEBI" id="CHEBI:57379"/>
        <dbReference type="ChEBI" id="CHEBI:74151"/>
        <dbReference type="EC" id="2.3.1.225"/>
    </reaction>
</comment>
<dbReference type="EC" id="2.3.1.225" evidence="7"/>
<dbReference type="PANTHER" id="PTHR22883">
    <property type="entry name" value="ZINC FINGER DHHC DOMAIN CONTAINING PROTEIN"/>
    <property type="match status" value="1"/>
</dbReference>
<dbReference type="GO" id="GO:0006612">
    <property type="term" value="P:protein targeting to membrane"/>
    <property type="evidence" value="ECO:0007669"/>
    <property type="project" value="TreeGrafter"/>
</dbReference>
<feature type="transmembrane region" description="Helical" evidence="7">
    <location>
        <begin position="213"/>
        <end position="235"/>
    </location>
</feature>
<protein>
    <recommendedName>
        <fullName evidence="7">Palmitoyltransferase</fullName>
        <ecNumber evidence="7">2.3.1.225</ecNumber>
    </recommendedName>
</protein>
<feature type="transmembrane region" description="Helical" evidence="7">
    <location>
        <begin position="42"/>
        <end position="65"/>
    </location>
</feature>
<comment type="caution">
    <text evidence="9">The sequence shown here is derived from an EMBL/GenBank/DDBJ whole genome shotgun (WGS) entry which is preliminary data.</text>
</comment>
<keyword evidence="4 7" id="KW-1133">Transmembrane helix</keyword>
<accession>A0AAD9UHV8</accession>
<feature type="domain" description="Palmitoyltransferase DHHC" evidence="8">
    <location>
        <begin position="123"/>
        <end position="246"/>
    </location>
</feature>
<dbReference type="GO" id="GO:0005794">
    <property type="term" value="C:Golgi apparatus"/>
    <property type="evidence" value="ECO:0007669"/>
    <property type="project" value="TreeGrafter"/>
</dbReference>
<evidence type="ECO:0000313" key="9">
    <source>
        <dbReference type="EMBL" id="KAK2189941.1"/>
    </source>
</evidence>
<evidence type="ECO:0000313" key="10">
    <source>
        <dbReference type="Proteomes" id="UP001209878"/>
    </source>
</evidence>
<evidence type="ECO:0000256" key="5">
    <source>
        <dbReference type="ARBA" id="ARBA00023136"/>
    </source>
</evidence>
<evidence type="ECO:0000256" key="2">
    <source>
        <dbReference type="ARBA" id="ARBA00022679"/>
    </source>
</evidence>
<keyword evidence="3 7" id="KW-0812">Transmembrane</keyword>
<dbReference type="EMBL" id="JAODUO010000093">
    <property type="protein sequence ID" value="KAK2189941.1"/>
    <property type="molecule type" value="Genomic_DNA"/>
</dbReference>
<dbReference type="PROSITE" id="PS50216">
    <property type="entry name" value="DHHC"/>
    <property type="match status" value="1"/>
</dbReference>
<comment type="similarity">
    <text evidence="7">Belongs to the DHHC palmitoyltransferase family.</text>
</comment>
<comment type="domain">
    <text evidence="7">The DHHC domain is required for palmitoyltransferase activity.</text>
</comment>
<dbReference type="AlphaFoldDB" id="A0AAD9UHV8"/>
<proteinExistence type="inferred from homology"/>
<evidence type="ECO:0000259" key="8">
    <source>
        <dbReference type="Pfam" id="PF01529"/>
    </source>
</evidence>
<name>A0AAD9UHV8_RIDPI</name>
<evidence type="ECO:0000256" key="6">
    <source>
        <dbReference type="ARBA" id="ARBA00023315"/>
    </source>
</evidence>
<comment type="subcellular location">
    <subcellularLocation>
        <location evidence="1">Membrane</location>
        <topology evidence="1">Multi-pass membrane protein</topology>
    </subcellularLocation>
</comment>
<keyword evidence="10" id="KW-1185">Reference proteome</keyword>
<keyword evidence="2 7" id="KW-0808">Transferase</keyword>
<gene>
    <name evidence="9" type="ORF">NP493_93g04005</name>
</gene>
<organism evidence="9 10">
    <name type="scientific">Ridgeia piscesae</name>
    <name type="common">Tubeworm</name>
    <dbReference type="NCBI Taxonomy" id="27915"/>
    <lineage>
        <taxon>Eukaryota</taxon>
        <taxon>Metazoa</taxon>
        <taxon>Spiralia</taxon>
        <taxon>Lophotrochozoa</taxon>
        <taxon>Annelida</taxon>
        <taxon>Polychaeta</taxon>
        <taxon>Sedentaria</taxon>
        <taxon>Canalipalpata</taxon>
        <taxon>Sabellida</taxon>
        <taxon>Siboglinidae</taxon>
        <taxon>Ridgeia</taxon>
    </lineage>
</organism>
<evidence type="ECO:0000256" key="7">
    <source>
        <dbReference type="RuleBase" id="RU079119"/>
    </source>
</evidence>
<evidence type="ECO:0000256" key="3">
    <source>
        <dbReference type="ARBA" id="ARBA00022692"/>
    </source>
</evidence>
<sequence length="294" mass="33758">MVIPFTNYRGVVAVGLLFGLLKTIQCHNPRIKSYCRWPNPVYAGMFAAGIFNSLFCMYHEILYYIYMKYQLFTIMCMCQHVALLTVYFKLLLTDPEACTSSSVDEDTGRAHSILDVAEGKVSTSDYCQQCEIVKPRYAHHCRLCNCCFHEMDHHCLLLNKCVGRGTQRLFVLFLLICAVNMVTFVMLSTWYLYTEFSIFIVDARDIVVAIFNYYVFVWTMLLGNAVSLGWCMGMLMTQMWMISNGYLIATMSNAHTKLTYRQCINNLIAFALGNRVERNAYEAWPGKPYGIAPV</sequence>
<keyword evidence="5 7" id="KW-0472">Membrane</keyword>
<dbReference type="GO" id="GO:0019706">
    <property type="term" value="F:protein-cysteine S-palmitoyltransferase activity"/>
    <property type="evidence" value="ECO:0007669"/>
    <property type="project" value="UniProtKB-EC"/>
</dbReference>
<feature type="transmembrane region" description="Helical" evidence="7">
    <location>
        <begin position="169"/>
        <end position="193"/>
    </location>
</feature>
<keyword evidence="6 7" id="KW-0012">Acyltransferase</keyword>
<dbReference type="GO" id="GO:0005783">
    <property type="term" value="C:endoplasmic reticulum"/>
    <property type="evidence" value="ECO:0007669"/>
    <property type="project" value="TreeGrafter"/>
</dbReference>
<dbReference type="InterPro" id="IPR039859">
    <property type="entry name" value="PFA4/ZDH16/20/ERF2-like"/>
</dbReference>